<protein>
    <submittedName>
        <fullName evidence="1">Uncharacterized protein</fullName>
    </submittedName>
</protein>
<keyword evidence="2" id="KW-1185">Reference proteome</keyword>
<comment type="caution">
    <text evidence="1">The sequence shown here is derived from an EMBL/GenBank/DDBJ whole genome shotgun (WGS) entry which is preliminary data.</text>
</comment>
<evidence type="ECO:0000313" key="2">
    <source>
        <dbReference type="Proteomes" id="UP000265618"/>
    </source>
</evidence>
<reference evidence="1 2" key="1">
    <citation type="journal article" date="2018" name="PLoS ONE">
        <title>The draft genome of Kipferlia bialata reveals reductive genome evolution in fornicate parasites.</title>
        <authorList>
            <person name="Tanifuji G."/>
            <person name="Takabayashi S."/>
            <person name="Kume K."/>
            <person name="Takagi M."/>
            <person name="Nakayama T."/>
            <person name="Kamikawa R."/>
            <person name="Inagaki Y."/>
            <person name="Hashimoto T."/>
        </authorList>
    </citation>
    <scope>NUCLEOTIDE SEQUENCE [LARGE SCALE GENOMIC DNA]</scope>
    <source>
        <strain evidence="1">NY0173</strain>
    </source>
</reference>
<dbReference type="AlphaFoldDB" id="A0A391NWD7"/>
<organism evidence="1 2">
    <name type="scientific">Kipferlia bialata</name>
    <dbReference type="NCBI Taxonomy" id="797122"/>
    <lineage>
        <taxon>Eukaryota</taxon>
        <taxon>Metamonada</taxon>
        <taxon>Carpediemonas-like organisms</taxon>
        <taxon>Kipferlia</taxon>
    </lineage>
</organism>
<dbReference type="Proteomes" id="UP000265618">
    <property type="component" value="Unassembled WGS sequence"/>
</dbReference>
<proteinExistence type="predicted"/>
<sequence>PSLPLLCVTRRAQTMRG</sequence>
<accession>A0A391NWD7</accession>
<name>A0A391NWD7_9EUKA</name>
<dbReference type="EMBL" id="BDIP01011025">
    <property type="protein sequence ID" value="GCA65411.1"/>
    <property type="molecule type" value="Genomic_DNA"/>
</dbReference>
<feature type="non-terminal residue" evidence="1">
    <location>
        <position position="1"/>
    </location>
</feature>
<gene>
    <name evidence="1" type="ORF">KIPB_017054</name>
</gene>
<evidence type="ECO:0000313" key="1">
    <source>
        <dbReference type="EMBL" id="GCA65411.1"/>
    </source>
</evidence>